<dbReference type="OrthoDB" id="160645at2759"/>
<evidence type="ECO:0000256" key="1">
    <source>
        <dbReference type="SAM" id="SignalP"/>
    </source>
</evidence>
<sequence>MILPKHLLTLALSAGILSFPVSAGPVRSFEDVVEAGLFTRSTTDVGYELSPEIQARAVKLVPLREEELFPHLKKRSDDYSTLRLRNQVRMIFGGRSAESDDHHLADLKISQPDPRHPMILLEAFDHHTNDISCSGKYLKLTFSNKNALESAVHSWDWVNENENDFFYIVTHHHHKGCGPDEERAPYKIMEVKYDTTKFTAILTRVPVSWDEAAPAFKLKIGGVSDPLTDVSPPSPGQKRISKRSGTDSWTWDADEVLGSVARTGVEILRGLANEFDKAGSMAYDLTVTDKDLYEKKRGGSKPGNSLVCEDCGVKGKLKVLAWAERKNGQEKVDFGIGIKPNAEAALKLKASLALDIAKDHTPDLIAIPLMPAALTIPVIGTLGLELVLTPGVEGSASLKGSITTDFKWESKDGILLATYKDEGMSLKRGSWRNNNAEFSFKPSVGLTVEGKIDAYMKLGLRAGLILMQGTKNLSAFIGIKGLVETSVNAGFRSGGFCPDDKDSKGDWGIEFKADYGVEAGIDFENDLLPEAISEIVEGFTIETKADIVEKKPIFDAKTCFAVNADT</sequence>
<evidence type="ECO:0000259" key="2">
    <source>
        <dbReference type="Pfam" id="PF22974"/>
    </source>
</evidence>
<name>S8C2P7_DACHA</name>
<feature type="chain" id="PRO_5004561613" description="DUF7029 domain-containing protein" evidence="1">
    <location>
        <begin position="24"/>
        <end position="566"/>
    </location>
</feature>
<dbReference type="Pfam" id="PF22974">
    <property type="entry name" value="DUF7029"/>
    <property type="match status" value="1"/>
</dbReference>
<reference evidence="4" key="2">
    <citation type="submission" date="2013-04" db="EMBL/GenBank/DDBJ databases">
        <title>Genomic mechanisms accounting for the adaptation to parasitism in nematode-trapping fungi.</title>
        <authorList>
            <person name="Ahren D.G."/>
        </authorList>
    </citation>
    <scope>NUCLEOTIDE SEQUENCE [LARGE SCALE GENOMIC DNA]</scope>
    <source>
        <strain evidence="4">CBS 200.50</strain>
    </source>
</reference>
<proteinExistence type="predicted"/>
<protein>
    <recommendedName>
        <fullName evidence="2">DUF7029 domain-containing protein</fullName>
    </recommendedName>
</protein>
<feature type="signal peptide" evidence="1">
    <location>
        <begin position="1"/>
        <end position="23"/>
    </location>
</feature>
<gene>
    <name evidence="3" type="ORF">H072_4116</name>
</gene>
<comment type="caution">
    <text evidence="3">The sequence shown here is derived from an EMBL/GenBank/DDBJ whole genome shotgun (WGS) entry which is preliminary data.</text>
</comment>
<dbReference type="InterPro" id="IPR054293">
    <property type="entry name" value="DUF7029"/>
</dbReference>
<evidence type="ECO:0000313" key="3">
    <source>
        <dbReference type="EMBL" id="EPS41907.1"/>
    </source>
</evidence>
<dbReference type="EMBL" id="AQGS01000132">
    <property type="protein sequence ID" value="EPS41907.1"/>
    <property type="molecule type" value="Genomic_DNA"/>
</dbReference>
<reference evidence="3 4" key="1">
    <citation type="journal article" date="2013" name="PLoS Genet.">
        <title>Genomic mechanisms accounting for the adaptation to parasitism in nematode-trapping fungi.</title>
        <authorList>
            <person name="Meerupati T."/>
            <person name="Andersson K.M."/>
            <person name="Friman E."/>
            <person name="Kumar D."/>
            <person name="Tunlid A."/>
            <person name="Ahren D."/>
        </authorList>
    </citation>
    <scope>NUCLEOTIDE SEQUENCE [LARGE SCALE GENOMIC DNA]</scope>
    <source>
        <strain evidence="3 4">CBS 200.50</strain>
    </source>
</reference>
<evidence type="ECO:0000313" key="4">
    <source>
        <dbReference type="Proteomes" id="UP000015100"/>
    </source>
</evidence>
<dbReference type="Proteomes" id="UP000015100">
    <property type="component" value="Unassembled WGS sequence"/>
</dbReference>
<organism evidence="3 4">
    <name type="scientific">Dactylellina haptotyla (strain CBS 200.50)</name>
    <name type="common">Nematode-trapping fungus</name>
    <name type="synonym">Monacrosporium haptotylum</name>
    <dbReference type="NCBI Taxonomy" id="1284197"/>
    <lineage>
        <taxon>Eukaryota</taxon>
        <taxon>Fungi</taxon>
        <taxon>Dikarya</taxon>
        <taxon>Ascomycota</taxon>
        <taxon>Pezizomycotina</taxon>
        <taxon>Orbiliomycetes</taxon>
        <taxon>Orbiliales</taxon>
        <taxon>Orbiliaceae</taxon>
        <taxon>Dactylellina</taxon>
    </lineage>
</organism>
<feature type="domain" description="DUF7029" evidence="2">
    <location>
        <begin position="112"/>
        <end position="216"/>
    </location>
</feature>
<accession>S8C2P7</accession>
<keyword evidence="4" id="KW-1185">Reference proteome</keyword>
<dbReference type="AlphaFoldDB" id="S8C2P7"/>
<keyword evidence="1" id="KW-0732">Signal</keyword>
<dbReference type="HOGENOM" id="CLU_020318_0_0_1"/>